<dbReference type="RefSeq" id="WP_169969525.1">
    <property type="nucleotide sequence ID" value="NZ_JABDSR010000008.1"/>
</dbReference>
<keyword evidence="3" id="KW-0067">ATP-binding</keyword>
<comment type="caution">
    <text evidence="3">The sequence shown here is derived from an EMBL/GenBank/DDBJ whole genome shotgun (WGS) entry which is preliminary data.</text>
</comment>
<dbReference type="GO" id="GO:0005524">
    <property type="term" value="F:ATP binding"/>
    <property type="evidence" value="ECO:0007669"/>
    <property type="project" value="UniProtKB-KW"/>
</dbReference>
<dbReference type="NCBIfam" id="NF005992">
    <property type="entry name" value="PRK08116.1"/>
    <property type="match status" value="1"/>
</dbReference>
<evidence type="ECO:0000259" key="2">
    <source>
        <dbReference type="SMART" id="SM00382"/>
    </source>
</evidence>
<dbReference type="AlphaFoldDB" id="A0A848R862"/>
<evidence type="ECO:0000313" key="3">
    <source>
        <dbReference type="EMBL" id="NMW85477.1"/>
    </source>
</evidence>
<organism evidence="3 4">
    <name type="scientific">Peptoniphilus faecalis</name>
    <dbReference type="NCBI Taxonomy" id="2731255"/>
    <lineage>
        <taxon>Bacteria</taxon>
        <taxon>Bacillati</taxon>
        <taxon>Bacillota</taxon>
        <taxon>Tissierellia</taxon>
        <taxon>Tissierellales</taxon>
        <taxon>Peptoniphilaceae</taxon>
        <taxon>Peptoniphilus</taxon>
    </lineage>
</organism>
<proteinExistence type="predicted"/>
<dbReference type="Proteomes" id="UP000568273">
    <property type="component" value="Unassembled WGS sequence"/>
</dbReference>
<dbReference type="PANTHER" id="PTHR30050">
    <property type="entry name" value="CHROMOSOMAL REPLICATION INITIATOR PROTEIN DNAA"/>
    <property type="match status" value="1"/>
</dbReference>
<protein>
    <submittedName>
        <fullName evidence="3">ATP-binding protein</fullName>
    </submittedName>
</protein>
<dbReference type="SMART" id="SM00382">
    <property type="entry name" value="AAA"/>
    <property type="match status" value="1"/>
</dbReference>
<keyword evidence="3" id="KW-0547">Nucleotide-binding</keyword>
<dbReference type="InterPro" id="IPR027417">
    <property type="entry name" value="P-loop_NTPase"/>
</dbReference>
<keyword evidence="1" id="KW-0175">Coiled coil</keyword>
<feature type="domain" description="AAA+ ATPase" evidence="2">
    <location>
        <begin position="101"/>
        <end position="237"/>
    </location>
</feature>
<dbReference type="SUPFAM" id="SSF52540">
    <property type="entry name" value="P-loop containing nucleoside triphosphate hydrolases"/>
    <property type="match status" value="1"/>
</dbReference>
<name>A0A848R862_9FIRM</name>
<sequence>MDTRTSTLLNSERKEIVFSFGGRTFRINAMSEAEQAEYERAKAKEKAEEKKRSLERLKVNSLIDERFKTCKFDNFIITNENKKLFKFARYYVDNFQEMKANNCGLLFFGRPGSGKSYLSFCIANALLEKYISVIAITSNGLLQKIRELSTFGSTELNSLHRNLNQVSLLIIDDLGAEASSEYNKSKIYEVIDGRYRANKPIIITTNLNPNDFKRKLTSQDEVARTFDRIAEMCEVIEMNYKSFREKKKENKSKAFENILKDLK</sequence>
<dbReference type="InterPro" id="IPR003593">
    <property type="entry name" value="AAA+_ATPase"/>
</dbReference>
<dbReference type="Gene3D" id="3.40.50.300">
    <property type="entry name" value="P-loop containing nucleotide triphosphate hydrolases"/>
    <property type="match status" value="1"/>
</dbReference>
<dbReference type="CDD" id="cd00009">
    <property type="entry name" value="AAA"/>
    <property type="match status" value="1"/>
</dbReference>
<dbReference type="EMBL" id="JABDSR010000008">
    <property type="protein sequence ID" value="NMW85477.1"/>
    <property type="molecule type" value="Genomic_DNA"/>
</dbReference>
<keyword evidence="4" id="KW-1185">Reference proteome</keyword>
<gene>
    <name evidence="3" type="ORF">HKO22_06995</name>
</gene>
<feature type="coiled-coil region" evidence="1">
    <location>
        <begin position="26"/>
        <end position="60"/>
    </location>
</feature>
<dbReference type="PANTHER" id="PTHR30050:SF4">
    <property type="entry name" value="ATP-BINDING PROTEIN RV3427C IN INSERTION SEQUENCE-RELATED"/>
    <property type="match status" value="1"/>
</dbReference>
<reference evidence="3" key="1">
    <citation type="submission" date="2020-04" db="EMBL/GenBank/DDBJ databases">
        <title>Peptoniphilus sp. nov. isolated from swine feces.</title>
        <authorList>
            <person name="Ryu S.W."/>
        </authorList>
    </citation>
    <scope>NUCLEOTIDE SEQUENCE [LARGE SCALE GENOMIC DNA]</scope>
    <source>
        <strain evidence="3">AGMB00490</strain>
    </source>
</reference>
<evidence type="ECO:0000256" key="1">
    <source>
        <dbReference type="SAM" id="Coils"/>
    </source>
</evidence>
<evidence type="ECO:0000313" key="4">
    <source>
        <dbReference type="Proteomes" id="UP000568273"/>
    </source>
</evidence>
<dbReference type="GO" id="GO:0006260">
    <property type="term" value="P:DNA replication"/>
    <property type="evidence" value="ECO:0007669"/>
    <property type="project" value="TreeGrafter"/>
</dbReference>
<dbReference type="InterPro" id="IPR002611">
    <property type="entry name" value="IstB_ATP-bd"/>
</dbReference>
<accession>A0A848R862</accession>
<dbReference type="Pfam" id="PF01695">
    <property type="entry name" value="IstB_IS21"/>
    <property type="match status" value="1"/>
</dbReference>